<reference evidence="1" key="1">
    <citation type="submission" date="2022-12" db="EMBL/GenBank/DDBJ databases">
        <title>Whole genome sequence analysis of a duck derived balloon bacteium Aerococcus urinaeequi henan2020.</title>
        <authorList>
            <person name="Zhang H."/>
            <person name="Qiao H.X."/>
            <person name="Bian C.Z."/>
            <person name="Shu J.C."/>
        </authorList>
    </citation>
    <scope>NUCLEOTIDE SEQUENCE</scope>
    <source>
        <strain evidence="1">2020-HN-1</strain>
    </source>
</reference>
<accession>A0AA47G918</accession>
<protein>
    <submittedName>
        <fullName evidence="1">Uncharacterized protein</fullName>
    </submittedName>
</protein>
<sequence>MFISGALIVLLFLVQEMNIGISSVLTGYSTLLKKASELTQDGSLNQISQDIIEYKAICIYGLGHLDLVAKEIELRFNRIGIP</sequence>
<organism evidence="1 2">
    <name type="scientific">Aerococcus urinaeequi</name>
    <dbReference type="NCBI Taxonomy" id="51665"/>
    <lineage>
        <taxon>Bacteria</taxon>
        <taxon>Bacillati</taxon>
        <taxon>Bacillota</taxon>
        <taxon>Bacilli</taxon>
        <taxon>Lactobacillales</taxon>
        <taxon>Aerococcaceae</taxon>
        <taxon>Aerococcus</taxon>
    </lineage>
</organism>
<dbReference type="GO" id="GO:0097367">
    <property type="term" value="F:carbohydrate derivative binding"/>
    <property type="evidence" value="ECO:0007669"/>
    <property type="project" value="InterPro"/>
</dbReference>
<dbReference type="EMBL" id="CP114063">
    <property type="protein sequence ID" value="WAT24557.1"/>
    <property type="molecule type" value="Genomic_DNA"/>
</dbReference>
<proteinExistence type="predicted"/>
<dbReference type="Proteomes" id="UP001164714">
    <property type="component" value="Chromosome"/>
</dbReference>
<evidence type="ECO:0000313" key="2">
    <source>
        <dbReference type="Proteomes" id="UP001164714"/>
    </source>
</evidence>
<dbReference type="AlphaFoldDB" id="A0AA47G918"/>
<dbReference type="SUPFAM" id="SSF53697">
    <property type="entry name" value="SIS domain"/>
    <property type="match status" value="1"/>
</dbReference>
<dbReference type="InterPro" id="IPR046348">
    <property type="entry name" value="SIS_dom_sf"/>
</dbReference>
<evidence type="ECO:0000313" key="1">
    <source>
        <dbReference type="EMBL" id="WAT24557.1"/>
    </source>
</evidence>
<gene>
    <name evidence="1" type="ORF">OZ415_00090</name>
</gene>
<name>A0AA47G918_9LACT</name>
<dbReference type="RefSeq" id="WP_269104991.1">
    <property type="nucleotide sequence ID" value="NZ_CP114063.1"/>
</dbReference>
<dbReference type="GO" id="GO:1901135">
    <property type="term" value="P:carbohydrate derivative metabolic process"/>
    <property type="evidence" value="ECO:0007669"/>
    <property type="project" value="InterPro"/>
</dbReference>